<dbReference type="SUPFAM" id="SSF52402">
    <property type="entry name" value="Adenine nucleotide alpha hydrolases-like"/>
    <property type="match status" value="2"/>
</dbReference>
<dbReference type="GeneID" id="61639024"/>
<organism evidence="6 7">
    <name type="scientific">Pseudomonas fluorescens</name>
    <dbReference type="NCBI Taxonomy" id="294"/>
    <lineage>
        <taxon>Bacteria</taxon>
        <taxon>Pseudomonadati</taxon>
        <taxon>Pseudomonadota</taxon>
        <taxon>Gammaproteobacteria</taxon>
        <taxon>Pseudomonadales</taxon>
        <taxon>Pseudomonadaceae</taxon>
        <taxon>Pseudomonas</taxon>
    </lineage>
</organism>
<reference evidence="6 7" key="1">
    <citation type="submission" date="2018-06" db="EMBL/GenBank/DDBJ databases">
        <authorList>
            <consortium name="Pathogen Informatics"/>
            <person name="Doyle S."/>
        </authorList>
    </citation>
    <scope>NUCLEOTIDE SEQUENCE [LARGE SCALE GENOMIC DNA]</scope>
    <source>
        <strain evidence="6 7">NCTC10038</strain>
    </source>
</reference>
<proteinExistence type="inferred from homology"/>
<protein>
    <submittedName>
        <fullName evidence="6">Universal stress protein</fullName>
    </submittedName>
</protein>
<dbReference type="Gene3D" id="3.40.50.12370">
    <property type="match status" value="1"/>
</dbReference>
<dbReference type="PANTHER" id="PTHR47892">
    <property type="entry name" value="UNIVERSAL STRESS PROTEIN E"/>
    <property type="match status" value="1"/>
</dbReference>
<dbReference type="RefSeq" id="WP_232005417.1">
    <property type="nucleotide sequence ID" value="NZ_CBCRXZ010000002.1"/>
</dbReference>
<feature type="domain" description="UspA" evidence="5">
    <location>
        <begin position="182"/>
        <end position="305"/>
    </location>
</feature>
<dbReference type="PANTHER" id="PTHR47892:SF1">
    <property type="entry name" value="UNIVERSAL STRESS PROTEIN E"/>
    <property type="match status" value="1"/>
</dbReference>
<comment type="similarity">
    <text evidence="2">Belongs to the universal stress protein A family.</text>
</comment>
<feature type="domain" description="UspA" evidence="5">
    <location>
        <begin position="24"/>
        <end position="150"/>
    </location>
</feature>
<evidence type="ECO:0000313" key="7">
    <source>
        <dbReference type="Proteomes" id="UP000248640"/>
    </source>
</evidence>
<comment type="function">
    <text evidence="4">Required for resistance to DNA-damaging agents.</text>
</comment>
<dbReference type="Proteomes" id="UP000248640">
    <property type="component" value="Chromosome 1"/>
</dbReference>
<dbReference type="AlphaFoldDB" id="A0A3M3XSP5"/>
<accession>A0A3M3XSP5</accession>
<name>A0A3M3XSP5_PSEFL</name>
<dbReference type="Pfam" id="PF00582">
    <property type="entry name" value="Usp"/>
    <property type="match status" value="2"/>
</dbReference>
<evidence type="ECO:0000256" key="3">
    <source>
        <dbReference type="ARBA" id="ARBA00022490"/>
    </source>
</evidence>
<dbReference type="EMBL" id="LS483372">
    <property type="protein sequence ID" value="SQF91705.1"/>
    <property type="molecule type" value="Genomic_DNA"/>
</dbReference>
<dbReference type="InterPro" id="IPR006016">
    <property type="entry name" value="UspA"/>
</dbReference>
<keyword evidence="3" id="KW-0963">Cytoplasm</keyword>
<evidence type="ECO:0000259" key="5">
    <source>
        <dbReference type="Pfam" id="PF00582"/>
    </source>
</evidence>
<sequence length="312" mass="34567">MTLRCTMSCPPLLLIAPAAMIRTAAFDRANALAKAMQLPLHIVAFDYLQALAVAGLFAPEQIGQAREGYLQTHSLWLEKQAQLARQQGIHATSEVIWVQHPYEEILKFVNETQLALIIKDAQEESVLKRIFFTPLDWQLLRDCPAPIHLVTNNLNPLPRKVLAIVDLLRSEEQDIVFNDQIIDAGAKLAEQCDARLEVVHVFDWTAVYAKDMGYGALPLATGIYDTLGVVQQEAFAALCERHGVPVECRHFIEGAPLMSICAFAMDHLTDVIVMGTVQHKGLKKRLGSTAEQLLHQAPCSVLAIKPGRVVPL</sequence>
<comment type="subcellular location">
    <subcellularLocation>
        <location evidence="1">Cytoplasm</location>
    </subcellularLocation>
</comment>
<evidence type="ECO:0000256" key="1">
    <source>
        <dbReference type="ARBA" id="ARBA00004496"/>
    </source>
</evidence>
<dbReference type="GO" id="GO:0005737">
    <property type="term" value="C:cytoplasm"/>
    <property type="evidence" value="ECO:0007669"/>
    <property type="project" value="UniProtKB-SubCell"/>
</dbReference>
<evidence type="ECO:0000256" key="2">
    <source>
        <dbReference type="ARBA" id="ARBA00008791"/>
    </source>
</evidence>
<gene>
    <name evidence="6" type="primary">uspE_5</name>
    <name evidence="6" type="ORF">NCTC10038_03131</name>
</gene>
<evidence type="ECO:0000313" key="6">
    <source>
        <dbReference type="EMBL" id="SQF91705.1"/>
    </source>
</evidence>
<evidence type="ECO:0000256" key="4">
    <source>
        <dbReference type="ARBA" id="ARBA00037131"/>
    </source>
</evidence>